<dbReference type="PANTHER" id="PTHR43537">
    <property type="entry name" value="TRANSCRIPTIONAL REGULATOR, GNTR FAMILY"/>
    <property type="match status" value="1"/>
</dbReference>
<evidence type="ECO:0000256" key="1">
    <source>
        <dbReference type="ARBA" id="ARBA00023015"/>
    </source>
</evidence>
<accession>A0A4V3IUB5</accession>
<organism evidence="5 6">
    <name type="scientific">Cryobacterium gelidum</name>
    <dbReference type="NCBI Taxonomy" id="1259164"/>
    <lineage>
        <taxon>Bacteria</taxon>
        <taxon>Bacillati</taxon>
        <taxon>Actinomycetota</taxon>
        <taxon>Actinomycetes</taxon>
        <taxon>Micrococcales</taxon>
        <taxon>Microbacteriaceae</taxon>
        <taxon>Cryobacterium</taxon>
    </lineage>
</organism>
<gene>
    <name evidence="5" type="ORF">E3T50_05855</name>
</gene>
<dbReference type="RefSeq" id="WP_134551012.1">
    <property type="nucleotide sequence ID" value="NZ_SOHL01000009.1"/>
</dbReference>
<reference evidence="5 6" key="1">
    <citation type="submission" date="2019-03" db="EMBL/GenBank/DDBJ databases">
        <title>Genomics of glacier-inhabiting Cryobacterium strains.</title>
        <authorList>
            <person name="Liu Q."/>
            <person name="Xin Y.-H."/>
        </authorList>
    </citation>
    <scope>NUCLEOTIDE SEQUENCE [LARGE SCALE GENOMIC DNA]</scope>
    <source>
        <strain evidence="5 6">Hz16</strain>
    </source>
</reference>
<keyword evidence="2" id="KW-0238">DNA-binding</keyword>
<dbReference type="SUPFAM" id="SSF48008">
    <property type="entry name" value="GntR ligand-binding domain-like"/>
    <property type="match status" value="1"/>
</dbReference>
<dbReference type="Proteomes" id="UP000297983">
    <property type="component" value="Unassembled WGS sequence"/>
</dbReference>
<dbReference type="Pfam" id="PF07729">
    <property type="entry name" value="FCD"/>
    <property type="match status" value="1"/>
</dbReference>
<evidence type="ECO:0000313" key="5">
    <source>
        <dbReference type="EMBL" id="TFD72380.1"/>
    </source>
</evidence>
<sequence length="241" mass="26545">MAHPAVNSAAQMDAAPPAIGKAQFAYAWLKTRIDDGTFGPGFRLVLDQIARDTSMSPVPVREAIRRLEAEGLVTFVRNVGAQVAMLDPTEYRHTMQTLGLVEGAATALSAPTLSVEAIARARQINAQMRDTLRHFDPTRFTTLNRDFHSELYSTCPNPHILDLVHRGWNRLSVLRESTFGFVPGRAAESVAEHDQILDLVEQRASAHDIEHAARDHRQATLNAFLSSRAPTHHVGPQEGTS</sequence>
<dbReference type="SMART" id="SM00345">
    <property type="entry name" value="HTH_GNTR"/>
    <property type="match status" value="1"/>
</dbReference>
<name>A0A4V3IUB5_9MICO</name>
<dbReference type="Pfam" id="PF00392">
    <property type="entry name" value="GntR"/>
    <property type="match status" value="1"/>
</dbReference>
<keyword evidence="3" id="KW-0804">Transcription</keyword>
<keyword evidence="6" id="KW-1185">Reference proteome</keyword>
<dbReference type="PROSITE" id="PS50949">
    <property type="entry name" value="HTH_GNTR"/>
    <property type="match status" value="1"/>
</dbReference>
<comment type="caution">
    <text evidence="5">The sequence shown here is derived from an EMBL/GenBank/DDBJ whole genome shotgun (WGS) entry which is preliminary data.</text>
</comment>
<dbReference type="PANTHER" id="PTHR43537:SF5">
    <property type="entry name" value="UXU OPERON TRANSCRIPTIONAL REGULATOR"/>
    <property type="match status" value="1"/>
</dbReference>
<dbReference type="SMART" id="SM00895">
    <property type="entry name" value="FCD"/>
    <property type="match status" value="1"/>
</dbReference>
<feature type="domain" description="HTH gntR-type" evidence="4">
    <location>
        <begin position="19"/>
        <end position="86"/>
    </location>
</feature>
<evidence type="ECO:0000256" key="2">
    <source>
        <dbReference type="ARBA" id="ARBA00023125"/>
    </source>
</evidence>
<dbReference type="AlphaFoldDB" id="A0A4V3IUB5"/>
<dbReference type="Gene3D" id="1.20.120.530">
    <property type="entry name" value="GntR ligand-binding domain-like"/>
    <property type="match status" value="1"/>
</dbReference>
<dbReference type="InterPro" id="IPR036388">
    <property type="entry name" value="WH-like_DNA-bd_sf"/>
</dbReference>
<proteinExistence type="predicted"/>
<dbReference type="InterPro" id="IPR000524">
    <property type="entry name" value="Tscrpt_reg_HTH_GntR"/>
</dbReference>
<dbReference type="GO" id="GO:0003700">
    <property type="term" value="F:DNA-binding transcription factor activity"/>
    <property type="evidence" value="ECO:0007669"/>
    <property type="project" value="InterPro"/>
</dbReference>
<dbReference type="GO" id="GO:0003677">
    <property type="term" value="F:DNA binding"/>
    <property type="evidence" value="ECO:0007669"/>
    <property type="project" value="UniProtKB-KW"/>
</dbReference>
<evidence type="ECO:0000313" key="6">
    <source>
        <dbReference type="Proteomes" id="UP000297983"/>
    </source>
</evidence>
<dbReference type="EMBL" id="SOHL01000009">
    <property type="protein sequence ID" value="TFD72380.1"/>
    <property type="molecule type" value="Genomic_DNA"/>
</dbReference>
<dbReference type="InterPro" id="IPR036390">
    <property type="entry name" value="WH_DNA-bd_sf"/>
</dbReference>
<dbReference type="Gene3D" id="1.10.10.10">
    <property type="entry name" value="Winged helix-like DNA-binding domain superfamily/Winged helix DNA-binding domain"/>
    <property type="match status" value="1"/>
</dbReference>
<dbReference type="InterPro" id="IPR011711">
    <property type="entry name" value="GntR_C"/>
</dbReference>
<dbReference type="SUPFAM" id="SSF46785">
    <property type="entry name" value="Winged helix' DNA-binding domain"/>
    <property type="match status" value="1"/>
</dbReference>
<protein>
    <submittedName>
        <fullName evidence="5">GntR family transcriptional regulator</fullName>
    </submittedName>
</protein>
<evidence type="ECO:0000256" key="3">
    <source>
        <dbReference type="ARBA" id="ARBA00023163"/>
    </source>
</evidence>
<dbReference type="InterPro" id="IPR008920">
    <property type="entry name" value="TF_FadR/GntR_C"/>
</dbReference>
<keyword evidence="1" id="KW-0805">Transcription regulation</keyword>
<evidence type="ECO:0000259" key="4">
    <source>
        <dbReference type="PROSITE" id="PS50949"/>
    </source>
</evidence>